<reference evidence="1 2" key="1">
    <citation type="journal article" date="2019" name="Nat. Ecol. Evol.">
        <title>Megaphylogeny resolves global patterns of mushroom evolution.</title>
        <authorList>
            <person name="Varga T."/>
            <person name="Krizsan K."/>
            <person name="Foldi C."/>
            <person name="Dima B."/>
            <person name="Sanchez-Garcia M."/>
            <person name="Sanchez-Ramirez S."/>
            <person name="Szollosi G.J."/>
            <person name="Szarkandi J.G."/>
            <person name="Papp V."/>
            <person name="Albert L."/>
            <person name="Andreopoulos W."/>
            <person name="Angelini C."/>
            <person name="Antonin V."/>
            <person name="Barry K.W."/>
            <person name="Bougher N.L."/>
            <person name="Buchanan P."/>
            <person name="Buyck B."/>
            <person name="Bense V."/>
            <person name="Catcheside P."/>
            <person name="Chovatia M."/>
            <person name="Cooper J."/>
            <person name="Damon W."/>
            <person name="Desjardin D."/>
            <person name="Finy P."/>
            <person name="Geml J."/>
            <person name="Haridas S."/>
            <person name="Hughes K."/>
            <person name="Justo A."/>
            <person name="Karasinski D."/>
            <person name="Kautmanova I."/>
            <person name="Kiss B."/>
            <person name="Kocsube S."/>
            <person name="Kotiranta H."/>
            <person name="LaButti K.M."/>
            <person name="Lechner B.E."/>
            <person name="Liimatainen K."/>
            <person name="Lipzen A."/>
            <person name="Lukacs Z."/>
            <person name="Mihaltcheva S."/>
            <person name="Morgado L.N."/>
            <person name="Niskanen T."/>
            <person name="Noordeloos M.E."/>
            <person name="Ohm R.A."/>
            <person name="Ortiz-Santana B."/>
            <person name="Ovrebo C."/>
            <person name="Racz N."/>
            <person name="Riley R."/>
            <person name="Savchenko A."/>
            <person name="Shiryaev A."/>
            <person name="Soop K."/>
            <person name="Spirin V."/>
            <person name="Szebenyi C."/>
            <person name="Tomsovsky M."/>
            <person name="Tulloss R.E."/>
            <person name="Uehling J."/>
            <person name="Grigoriev I.V."/>
            <person name="Vagvolgyi C."/>
            <person name="Papp T."/>
            <person name="Martin F.M."/>
            <person name="Miettinen O."/>
            <person name="Hibbett D.S."/>
            <person name="Nagy L.G."/>
        </authorList>
    </citation>
    <scope>NUCLEOTIDE SEQUENCE [LARGE SCALE GENOMIC DNA]</scope>
    <source>
        <strain evidence="1 2">NL-1719</strain>
    </source>
</reference>
<evidence type="ECO:0000313" key="1">
    <source>
        <dbReference type="EMBL" id="TFK65021.1"/>
    </source>
</evidence>
<sequence>MSRPGPSPSPQPQPTAAAAHSRLWSTPPPHLQSQGTHTSSSRHHAYTHPPSATSPYQSYNQHAYGGAGGAWASSPPPHQHVFQVPLTLSATMGPELELTSPGIVAAGQDVAPPRLQTHPTPPLPPSSWSDASPLMWTPWLARSTYVVNAGFWSLTNS</sequence>
<evidence type="ECO:0000313" key="2">
    <source>
        <dbReference type="Proteomes" id="UP000308600"/>
    </source>
</evidence>
<dbReference type="EMBL" id="ML208451">
    <property type="protein sequence ID" value="TFK65021.1"/>
    <property type="molecule type" value="Genomic_DNA"/>
</dbReference>
<organism evidence="1 2">
    <name type="scientific">Pluteus cervinus</name>
    <dbReference type="NCBI Taxonomy" id="181527"/>
    <lineage>
        <taxon>Eukaryota</taxon>
        <taxon>Fungi</taxon>
        <taxon>Dikarya</taxon>
        <taxon>Basidiomycota</taxon>
        <taxon>Agaricomycotina</taxon>
        <taxon>Agaricomycetes</taxon>
        <taxon>Agaricomycetidae</taxon>
        <taxon>Agaricales</taxon>
        <taxon>Pluteineae</taxon>
        <taxon>Pluteaceae</taxon>
        <taxon>Pluteus</taxon>
    </lineage>
</organism>
<proteinExistence type="predicted"/>
<gene>
    <name evidence="1" type="ORF">BDN72DRAFT_962818</name>
</gene>
<name>A0ACD3AHP6_9AGAR</name>
<dbReference type="Proteomes" id="UP000308600">
    <property type="component" value="Unassembled WGS sequence"/>
</dbReference>
<accession>A0ACD3AHP6</accession>
<protein>
    <submittedName>
        <fullName evidence="1">Uncharacterized protein</fullName>
    </submittedName>
</protein>
<keyword evidence="2" id="KW-1185">Reference proteome</keyword>